<dbReference type="AlphaFoldDB" id="A0A822Y9R2"/>
<comment type="caution">
    <text evidence="1">The sequence shown here is derived from an EMBL/GenBank/DDBJ whole genome shotgun (WGS) entry which is preliminary data.</text>
</comment>
<gene>
    <name evidence="1" type="ORF">HUJ06_030520</name>
</gene>
<proteinExistence type="predicted"/>
<organism evidence="1 2">
    <name type="scientific">Nelumbo nucifera</name>
    <name type="common">Sacred lotus</name>
    <dbReference type="NCBI Taxonomy" id="4432"/>
    <lineage>
        <taxon>Eukaryota</taxon>
        <taxon>Viridiplantae</taxon>
        <taxon>Streptophyta</taxon>
        <taxon>Embryophyta</taxon>
        <taxon>Tracheophyta</taxon>
        <taxon>Spermatophyta</taxon>
        <taxon>Magnoliopsida</taxon>
        <taxon>Proteales</taxon>
        <taxon>Nelumbonaceae</taxon>
        <taxon>Nelumbo</taxon>
    </lineage>
</organism>
<evidence type="ECO:0000313" key="1">
    <source>
        <dbReference type="EMBL" id="DAD29052.1"/>
    </source>
</evidence>
<name>A0A822Y9R2_NELNU</name>
<keyword evidence="2" id="KW-1185">Reference proteome</keyword>
<accession>A0A822Y9R2</accession>
<protein>
    <submittedName>
        <fullName evidence="1">Uncharacterized protein</fullName>
    </submittedName>
</protein>
<sequence length="58" mass="6619">MMNRDSVCVGFRGWNMESFFSSEMGRLDIGFIGFFEEGYIQVSCSGEEIARFSYLVGE</sequence>
<reference evidence="1 2" key="1">
    <citation type="journal article" date="2020" name="Mol. Biol. Evol.">
        <title>Distinct Expression and Methylation Patterns for Genes with Different Fates following a Single Whole-Genome Duplication in Flowering Plants.</title>
        <authorList>
            <person name="Shi T."/>
            <person name="Rahmani R.S."/>
            <person name="Gugger P.F."/>
            <person name="Wang M."/>
            <person name="Li H."/>
            <person name="Zhang Y."/>
            <person name="Li Z."/>
            <person name="Wang Q."/>
            <person name="Van de Peer Y."/>
            <person name="Marchal K."/>
            <person name="Chen J."/>
        </authorList>
    </citation>
    <scope>NUCLEOTIDE SEQUENCE [LARGE SCALE GENOMIC DNA]</scope>
    <source>
        <tissue evidence="1">Leaf</tissue>
    </source>
</reference>
<dbReference type="Proteomes" id="UP000607653">
    <property type="component" value="Unassembled WGS sequence"/>
</dbReference>
<dbReference type="EMBL" id="DUZY01000002">
    <property type="protein sequence ID" value="DAD29052.1"/>
    <property type="molecule type" value="Genomic_DNA"/>
</dbReference>
<evidence type="ECO:0000313" key="2">
    <source>
        <dbReference type="Proteomes" id="UP000607653"/>
    </source>
</evidence>